<protein>
    <submittedName>
        <fullName evidence="1">Uncharacterized protein</fullName>
    </submittedName>
</protein>
<proteinExistence type="predicted"/>
<evidence type="ECO:0000313" key="2">
    <source>
        <dbReference type="Proteomes" id="UP000054995"/>
    </source>
</evidence>
<sequence>MNKLYNLKYCFGFLLKETSKVEEVEKNVSRNDESSTTTRASNYLLLQEQHRILGCSISAPALICTGGAAVAARRPRIPLDIAKSFASGSARRSQNACTVNFSLPNPSCGGNRPSTCGHKQPDESTLAGSIAVEKTDDGHNSRHNLFVLALLFDETLTCTLWLGRQRLLLQSRQTSTTDCDNFNAGQVTVSPWRGTDGTMRSPTACGRCLASLLNSLAYKYKRVVFHHSAHYSSTFNSKRHLPAGATTLHNAFNLFKHLYKHPFDKH</sequence>
<accession>A0A0V1FSF8</accession>
<comment type="caution">
    <text evidence="1">The sequence shown here is derived from an EMBL/GenBank/DDBJ whole genome shotgun (WGS) entry which is preliminary data.</text>
</comment>
<reference evidence="1 2" key="1">
    <citation type="submission" date="2015-01" db="EMBL/GenBank/DDBJ databases">
        <title>Evolution of Trichinella species and genotypes.</title>
        <authorList>
            <person name="Korhonen P.K."/>
            <person name="Edoardo P."/>
            <person name="Giuseppe L.R."/>
            <person name="Gasser R.B."/>
        </authorList>
    </citation>
    <scope>NUCLEOTIDE SEQUENCE [LARGE SCALE GENOMIC DNA]</scope>
    <source>
        <strain evidence="1">ISS470</strain>
    </source>
</reference>
<dbReference type="AlphaFoldDB" id="A0A0V1FSF8"/>
<evidence type="ECO:0000313" key="1">
    <source>
        <dbReference type="EMBL" id="KRY88837.1"/>
    </source>
</evidence>
<dbReference type="OrthoDB" id="10328733at2759"/>
<dbReference type="Proteomes" id="UP000054995">
    <property type="component" value="Unassembled WGS sequence"/>
</dbReference>
<name>A0A0V1FSF8_TRIPS</name>
<keyword evidence="2" id="KW-1185">Reference proteome</keyword>
<dbReference type="EMBL" id="JYDT01000038">
    <property type="protein sequence ID" value="KRY88837.1"/>
    <property type="molecule type" value="Genomic_DNA"/>
</dbReference>
<organism evidence="1 2">
    <name type="scientific">Trichinella pseudospiralis</name>
    <name type="common">Parasitic roundworm</name>
    <dbReference type="NCBI Taxonomy" id="6337"/>
    <lineage>
        <taxon>Eukaryota</taxon>
        <taxon>Metazoa</taxon>
        <taxon>Ecdysozoa</taxon>
        <taxon>Nematoda</taxon>
        <taxon>Enoplea</taxon>
        <taxon>Dorylaimia</taxon>
        <taxon>Trichinellida</taxon>
        <taxon>Trichinellidae</taxon>
        <taxon>Trichinella</taxon>
    </lineage>
</organism>
<gene>
    <name evidence="1" type="ORF">T4D_16710</name>
</gene>